<name>X0A9U2_FUSOX</name>
<dbReference type="OrthoDB" id="10252171at2759"/>
<dbReference type="HOGENOM" id="CLU_1209874_0_0_1"/>
<dbReference type="EMBL" id="JH659332">
    <property type="protein sequence ID" value="EXK40909.1"/>
    <property type="molecule type" value="Genomic_DNA"/>
</dbReference>
<keyword evidence="3" id="KW-0723">Serine/threonine-protein kinase</keyword>
<gene>
    <name evidence="3" type="ORF">FOMG_07638</name>
</gene>
<dbReference type="SUPFAM" id="SSF56112">
    <property type="entry name" value="Protein kinase-like (PK-like)"/>
    <property type="match status" value="1"/>
</dbReference>
<dbReference type="PANTHER" id="PTHR24361:SF846">
    <property type="entry name" value="SERINE_THREONINE-PROTEIN KINASE DDB_G0291918-RELATED"/>
    <property type="match status" value="1"/>
</dbReference>
<dbReference type="PROSITE" id="PS50011">
    <property type="entry name" value="PROTEIN_KINASE_DOM"/>
    <property type="match status" value="1"/>
</dbReference>
<accession>X0A9U2</accession>
<dbReference type="InterPro" id="IPR011009">
    <property type="entry name" value="Kinase-like_dom_sf"/>
</dbReference>
<evidence type="ECO:0000256" key="1">
    <source>
        <dbReference type="SAM" id="MobiDB-lite"/>
    </source>
</evidence>
<feature type="compositionally biased region" description="Low complexity" evidence="1">
    <location>
        <begin position="1"/>
        <end position="17"/>
    </location>
</feature>
<keyword evidence="3" id="KW-0808">Transferase</keyword>
<dbReference type="SMART" id="SM00220">
    <property type="entry name" value="S_TKc"/>
    <property type="match status" value="1"/>
</dbReference>
<dbReference type="GO" id="GO:0005737">
    <property type="term" value="C:cytoplasm"/>
    <property type="evidence" value="ECO:0007669"/>
    <property type="project" value="TreeGrafter"/>
</dbReference>
<protein>
    <submittedName>
        <fullName evidence="3">Serine/threonine protein kinase</fullName>
    </submittedName>
</protein>
<evidence type="ECO:0000259" key="2">
    <source>
        <dbReference type="PROSITE" id="PS50011"/>
    </source>
</evidence>
<organism evidence="3">
    <name type="scientific">Fusarium oxysporum f. sp. melonis 26406</name>
    <dbReference type="NCBI Taxonomy" id="1089452"/>
    <lineage>
        <taxon>Eukaryota</taxon>
        <taxon>Fungi</taxon>
        <taxon>Dikarya</taxon>
        <taxon>Ascomycota</taxon>
        <taxon>Pezizomycotina</taxon>
        <taxon>Sordariomycetes</taxon>
        <taxon>Hypocreomycetidae</taxon>
        <taxon>Hypocreales</taxon>
        <taxon>Nectriaceae</taxon>
        <taxon>Fusarium</taxon>
        <taxon>Fusarium oxysporum species complex</taxon>
    </lineage>
</organism>
<dbReference type="Proteomes" id="UP000030703">
    <property type="component" value="Unassembled WGS sequence"/>
</dbReference>
<dbReference type="GO" id="GO:0004674">
    <property type="term" value="F:protein serine/threonine kinase activity"/>
    <property type="evidence" value="ECO:0007669"/>
    <property type="project" value="UniProtKB-KW"/>
</dbReference>
<dbReference type="PANTHER" id="PTHR24361">
    <property type="entry name" value="MITOGEN-ACTIVATED KINASE KINASE KINASE"/>
    <property type="match status" value="1"/>
</dbReference>
<dbReference type="Gene3D" id="1.10.510.10">
    <property type="entry name" value="Transferase(Phosphotransferase) domain 1"/>
    <property type="match status" value="1"/>
</dbReference>
<feature type="domain" description="Protein kinase" evidence="2">
    <location>
        <begin position="1"/>
        <end position="198"/>
    </location>
</feature>
<dbReference type="VEuPathDB" id="FungiDB:FOMG_07638"/>
<dbReference type="AlphaFoldDB" id="X0A9U2"/>
<dbReference type="GO" id="GO:0005524">
    <property type="term" value="F:ATP binding"/>
    <property type="evidence" value="ECO:0007669"/>
    <property type="project" value="InterPro"/>
</dbReference>
<keyword evidence="3" id="KW-0418">Kinase</keyword>
<feature type="region of interest" description="Disordered" evidence="1">
    <location>
        <begin position="1"/>
        <end position="24"/>
    </location>
</feature>
<reference evidence="3" key="1">
    <citation type="submission" date="2012-04" db="EMBL/GenBank/DDBJ databases">
        <title>The Genome Sequence of Fusarium oxysporum melonis.</title>
        <authorList>
            <consortium name="The Broad Institute Genome Sequencing Platform"/>
            <person name="Ma L.-J."/>
            <person name="Gale L.R."/>
            <person name="Schwartz D.C."/>
            <person name="Zhou S."/>
            <person name="Corby-Kistler H."/>
            <person name="Young S.K."/>
            <person name="Zeng Q."/>
            <person name="Gargeya S."/>
            <person name="Fitzgerald M."/>
            <person name="Haas B."/>
            <person name="Abouelleil A."/>
            <person name="Alvarado L."/>
            <person name="Arachchi H.M."/>
            <person name="Berlin A."/>
            <person name="Brown A."/>
            <person name="Chapman S.B."/>
            <person name="Chen Z."/>
            <person name="Dunbar C."/>
            <person name="Freedman E."/>
            <person name="Gearin G."/>
            <person name="Goldberg J."/>
            <person name="Griggs A."/>
            <person name="Gujja S."/>
            <person name="Heiman D."/>
            <person name="Howarth C."/>
            <person name="Larson L."/>
            <person name="Lui A."/>
            <person name="MacDonald P.J.P."/>
            <person name="Montmayeur A."/>
            <person name="Murphy C."/>
            <person name="Neiman D."/>
            <person name="Pearson M."/>
            <person name="Priest M."/>
            <person name="Roberts A."/>
            <person name="Saif S."/>
            <person name="Shea T."/>
            <person name="Shenoy N."/>
            <person name="Sisk P."/>
            <person name="Stolte C."/>
            <person name="Sykes S."/>
            <person name="Wortman J."/>
            <person name="Nusbaum C."/>
            <person name="Birren B."/>
        </authorList>
    </citation>
    <scope>NUCLEOTIDE SEQUENCE</scope>
    <source>
        <strain evidence="3">26406</strain>
    </source>
</reference>
<sequence>MQKQNGPSSNQQNQQNHESQRVPDLVRDSRLPTCFLPSGAMEYIEHGDLQNYLNKPFSEAHAKVIGSQLVEGLGPKNILVYHPGPHWTVVGTEGYVAPEVIGFIPDQSPSSSSDTFSYPFAVDIWALGEVLFRMIAQRAVFPGRDNLRNHVFNRHPFPVATLEETGASQDCCNFVTNCMAVDPKCRLRASKAATPPWMQISHPPSRSSGRSSPKTSVAVATNNSGLRDR</sequence>
<dbReference type="InterPro" id="IPR053235">
    <property type="entry name" value="Ser_Thr_kinase"/>
</dbReference>
<evidence type="ECO:0000313" key="3">
    <source>
        <dbReference type="EMBL" id="EXK40909.1"/>
    </source>
</evidence>
<feature type="region of interest" description="Disordered" evidence="1">
    <location>
        <begin position="196"/>
        <end position="229"/>
    </location>
</feature>
<proteinExistence type="predicted"/>
<feature type="compositionally biased region" description="Low complexity" evidence="1">
    <location>
        <begin position="201"/>
        <end position="213"/>
    </location>
</feature>
<feature type="compositionally biased region" description="Polar residues" evidence="1">
    <location>
        <begin position="214"/>
        <end position="229"/>
    </location>
</feature>
<dbReference type="Pfam" id="PF00069">
    <property type="entry name" value="Pkinase"/>
    <property type="match status" value="1"/>
</dbReference>
<reference evidence="3" key="2">
    <citation type="submission" date="2012-05" db="EMBL/GenBank/DDBJ databases">
        <title>Annotation of the Genome Sequence of Fusarium oxysporum f. sp. melonis 26406.</title>
        <authorList>
            <consortium name="The Broad Institute Genomics Platform"/>
            <person name="Ma L.-J."/>
            <person name="Corby-Kistler H."/>
            <person name="Broz K."/>
            <person name="Gale L.R."/>
            <person name="Jonkers W."/>
            <person name="O'Donnell K."/>
            <person name="Ploetz R."/>
            <person name="Steinberg C."/>
            <person name="Schwartz D.C."/>
            <person name="VanEtten H."/>
            <person name="Zhou S."/>
            <person name="Young S.K."/>
            <person name="Zeng Q."/>
            <person name="Gargeya S."/>
            <person name="Fitzgerald M."/>
            <person name="Abouelleil A."/>
            <person name="Alvarado L."/>
            <person name="Chapman S.B."/>
            <person name="Gainer-Dewar J."/>
            <person name="Goldberg J."/>
            <person name="Griggs A."/>
            <person name="Gujja S."/>
            <person name="Hansen M."/>
            <person name="Howarth C."/>
            <person name="Imamovic A."/>
            <person name="Ireland A."/>
            <person name="Larimer J."/>
            <person name="McCowan C."/>
            <person name="Murphy C."/>
            <person name="Pearson M."/>
            <person name="Poon T.W."/>
            <person name="Priest M."/>
            <person name="Roberts A."/>
            <person name="Saif S."/>
            <person name="Shea T."/>
            <person name="Sykes S."/>
            <person name="Wortman J."/>
            <person name="Nusbaum C."/>
            <person name="Birren B."/>
        </authorList>
    </citation>
    <scope>NUCLEOTIDE SEQUENCE</scope>
    <source>
        <strain evidence="3">26406</strain>
    </source>
</reference>
<dbReference type="InterPro" id="IPR000719">
    <property type="entry name" value="Prot_kinase_dom"/>
</dbReference>